<accession>A0ABU6VED3</accession>
<organism evidence="2 3">
    <name type="scientific">Stylosanthes scabra</name>
    <dbReference type="NCBI Taxonomy" id="79078"/>
    <lineage>
        <taxon>Eukaryota</taxon>
        <taxon>Viridiplantae</taxon>
        <taxon>Streptophyta</taxon>
        <taxon>Embryophyta</taxon>
        <taxon>Tracheophyta</taxon>
        <taxon>Spermatophyta</taxon>
        <taxon>Magnoliopsida</taxon>
        <taxon>eudicotyledons</taxon>
        <taxon>Gunneridae</taxon>
        <taxon>Pentapetalae</taxon>
        <taxon>rosids</taxon>
        <taxon>fabids</taxon>
        <taxon>Fabales</taxon>
        <taxon>Fabaceae</taxon>
        <taxon>Papilionoideae</taxon>
        <taxon>50 kb inversion clade</taxon>
        <taxon>dalbergioids sensu lato</taxon>
        <taxon>Dalbergieae</taxon>
        <taxon>Pterocarpus clade</taxon>
        <taxon>Stylosanthes</taxon>
    </lineage>
</organism>
<comment type="caution">
    <text evidence="2">The sequence shown here is derived from an EMBL/GenBank/DDBJ whole genome shotgun (WGS) entry which is preliminary data.</text>
</comment>
<feature type="region of interest" description="Disordered" evidence="1">
    <location>
        <begin position="64"/>
        <end position="96"/>
    </location>
</feature>
<name>A0ABU6VED3_9FABA</name>
<dbReference type="InterPro" id="IPR012677">
    <property type="entry name" value="Nucleotide-bd_a/b_plait_sf"/>
</dbReference>
<evidence type="ECO:0000313" key="2">
    <source>
        <dbReference type="EMBL" id="MED6171070.1"/>
    </source>
</evidence>
<feature type="compositionally biased region" description="Basic and acidic residues" evidence="1">
    <location>
        <begin position="85"/>
        <end position="96"/>
    </location>
</feature>
<gene>
    <name evidence="2" type="ORF">PIB30_037186</name>
</gene>
<evidence type="ECO:0000256" key="1">
    <source>
        <dbReference type="SAM" id="MobiDB-lite"/>
    </source>
</evidence>
<reference evidence="2 3" key="1">
    <citation type="journal article" date="2023" name="Plants (Basel)">
        <title>Bridging the Gap: Combining Genomics and Transcriptomics Approaches to Understand Stylosanthes scabra, an Orphan Legume from the Brazilian Caatinga.</title>
        <authorList>
            <person name="Ferreira-Neto J.R.C."/>
            <person name="da Silva M.D."/>
            <person name="Binneck E."/>
            <person name="de Melo N.F."/>
            <person name="da Silva R.H."/>
            <person name="de Melo A.L.T.M."/>
            <person name="Pandolfi V."/>
            <person name="Bustamante F.O."/>
            <person name="Brasileiro-Vidal A.C."/>
            <person name="Benko-Iseppon A.M."/>
        </authorList>
    </citation>
    <scope>NUCLEOTIDE SEQUENCE [LARGE SCALE GENOMIC DNA]</scope>
    <source>
        <tissue evidence="2">Leaves</tissue>
    </source>
</reference>
<evidence type="ECO:0000313" key="3">
    <source>
        <dbReference type="Proteomes" id="UP001341840"/>
    </source>
</evidence>
<dbReference type="CDD" id="cd00590">
    <property type="entry name" value="RRM_SF"/>
    <property type="match status" value="1"/>
</dbReference>
<dbReference type="InterPro" id="IPR035979">
    <property type="entry name" value="RBD_domain_sf"/>
</dbReference>
<dbReference type="SUPFAM" id="SSF54928">
    <property type="entry name" value="RNA-binding domain, RBD"/>
    <property type="match status" value="1"/>
</dbReference>
<dbReference type="EMBL" id="JASCZI010151220">
    <property type="protein sequence ID" value="MED6171070.1"/>
    <property type="molecule type" value="Genomic_DNA"/>
</dbReference>
<dbReference type="Gene3D" id="3.30.70.330">
    <property type="match status" value="1"/>
</dbReference>
<proteinExistence type="predicted"/>
<keyword evidence="3" id="KW-1185">Reference proteome</keyword>
<feature type="non-terminal residue" evidence="2">
    <location>
        <position position="1"/>
    </location>
</feature>
<protein>
    <recommendedName>
        <fullName evidence="4">RRM domain-containing protein</fullName>
    </recommendedName>
</protein>
<dbReference type="Proteomes" id="UP001341840">
    <property type="component" value="Unassembled WGS sequence"/>
</dbReference>
<evidence type="ECO:0008006" key="4">
    <source>
        <dbReference type="Google" id="ProtNLM"/>
    </source>
</evidence>
<sequence>AGVAVDIFISRKRRRKISLPFPFVRFDAKGGAVHVVEMLNGFFIGTRIIEVKYASFARRYEQSGQNSREGRLTKEGQPTKSQKSYRSERSPEKMVRVKEAEKPFNKGKVIEVEVVQAQVVLLKQSIIVQSVVPFNYIEFMMKVMDGWKGPGRGQGRDMGPYHCVLSFESIEVRDEALKNPFLLLVFLEMRPQWGYS</sequence>